<dbReference type="CDD" id="cd01251">
    <property type="entry name" value="PH2_ADAP"/>
    <property type="match status" value="1"/>
</dbReference>
<feature type="domain" description="PH" evidence="9">
    <location>
        <begin position="128"/>
        <end position="229"/>
    </location>
</feature>
<dbReference type="AlphaFoldDB" id="A0A1S3HND0"/>
<keyword evidence="6 8" id="KW-0863">Zinc-finger</keyword>
<evidence type="ECO:0000256" key="5">
    <source>
        <dbReference type="ARBA" id="ARBA00022737"/>
    </source>
</evidence>
<dbReference type="GeneID" id="106163483"/>
<dbReference type="Proteomes" id="UP000085678">
    <property type="component" value="Unplaced"/>
</dbReference>
<keyword evidence="4" id="KW-0479">Metal-binding</keyword>
<dbReference type="SUPFAM" id="SSF57863">
    <property type="entry name" value="ArfGap/RecO-like zinc finger"/>
    <property type="match status" value="1"/>
</dbReference>
<evidence type="ECO:0000256" key="6">
    <source>
        <dbReference type="ARBA" id="ARBA00022771"/>
    </source>
</evidence>
<dbReference type="Gene3D" id="1.10.220.150">
    <property type="entry name" value="Arf GTPase activating protein"/>
    <property type="match status" value="1"/>
</dbReference>
<dbReference type="PROSITE" id="PS50115">
    <property type="entry name" value="ARFGAP"/>
    <property type="match status" value="1"/>
</dbReference>
<name>A0A1S3HND0_LINAN</name>
<dbReference type="GO" id="GO:0005096">
    <property type="term" value="F:GTPase activator activity"/>
    <property type="evidence" value="ECO:0007669"/>
    <property type="project" value="UniProtKB-KW"/>
</dbReference>
<keyword evidence="7" id="KW-0862">Zinc</keyword>
<evidence type="ECO:0000313" key="13">
    <source>
        <dbReference type="RefSeq" id="XP_013396538.1"/>
    </source>
</evidence>
<evidence type="ECO:0000256" key="1">
    <source>
        <dbReference type="ARBA" id="ARBA00004496"/>
    </source>
</evidence>
<dbReference type="CDD" id="cd08832">
    <property type="entry name" value="ArfGap_ADAP"/>
    <property type="match status" value="1"/>
</dbReference>
<dbReference type="InterPro" id="IPR037278">
    <property type="entry name" value="ARFGAP/RecO"/>
</dbReference>
<dbReference type="CDD" id="cd13252">
    <property type="entry name" value="PH1_ADAP"/>
    <property type="match status" value="1"/>
</dbReference>
<dbReference type="GO" id="GO:1902936">
    <property type="term" value="F:phosphatidylinositol bisphosphate binding"/>
    <property type="evidence" value="ECO:0007669"/>
    <property type="project" value="InterPro"/>
</dbReference>
<evidence type="ECO:0000256" key="7">
    <source>
        <dbReference type="ARBA" id="ARBA00022833"/>
    </source>
</evidence>
<feature type="domain" description="PH" evidence="9">
    <location>
        <begin position="251"/>
        <end position="353"/>
    </location>
</feature>
<dbReference type="Gene3D" id="2.30.29.30">
    <property type="entry name" value="Pleckstrin-homology domain (PH domain)/Phosphotyrosine-binding domain (PTB)"/>
    <property type="match status" value="2"/>
</dbReference>
<evidence type="ECO:0000313" key="12">
    <source>
        <dbReference type="RefSeq" id="XP_013387547.1"/>
    </source>
</evidence>
<evidence type="ECO:0000259" key="9">
    <source>
        <dbReference type="PROSITE" id="PS50003"/>
    </source>
</evidence>
<keyword evidence="11" id="KW-1185">Reference proteome</keyword>
<feature type="domain" description="Arf-GAP" evidence="10">
    <location>
        <begin position="5"/>
        <end position="126"/>
    </location>
</feature>
<dbReference type="PANTHER" id="PTHR46021:SF2">
    <property type="entry name" value="ARF-GAP WITH DUAL PH DOMAIN-CONTAINING PROTEIN 1"/>
    <property type="match status" value="1"/>
</dbReference>
<dbReference type="InterPro" id="IPR038508">
    <property type="entry name" value="ArfGAP_dom_sf"/>
</dbReference>
<dbReference type="InterPro" id="IPR001164">
    <property type="entry name" value="ArfGAP_dom"/>
</dbReference>
<dbReference type="GO" id="GO:0005886">
    <property type="term" value="C:plasma membrane"/>
    <property type="evidence" value="ECO:0007669"/>
    <property type="project" value="TreeGrafter"/>
</dbReference>
<dbReference type="InterPro" id="IPR011993">
    <property type="entry name" value="PH-like_dom_sf"/>
</dbReference>
<protein>
    <submittedName>
        <fullName evidence="12">Arf-GAP with dual PH domain-containing protein 1 isoform X1</fullName>
    </submittedName>
    <submittedName>
        <fullName evidence="13">Arf-GAP with dual PH domain-containing protein 1-like</fullName>
    </submittedName>
</protein>
<dbReference type="PROSITE" id="PS50003">
    <property type="entry name" value="PH_DOMAIN"/>
    <property type="match status" value="2"/>
</dbReference>
<evidence type="ECO:0000256" key="3">
    <source>
        <dbReference type="ARBA" id="ARBA00022490"/>
    </source>
</evidence>
<evidence type="ECO:0000256" key="2">
    <source>
        <dbReference type="ARBA" id="ARBA00022468"/>
    </source>
</evidence>
<dbReference type="KEGG" id="lak:106156706"/>
<dbReference type="Pfam" id="PF00169">
    <property type="entry name" value="PH"/>
    <property type="match status" value="2"/>
</dbReference>
<dbReference type="InterPro" id="IPR037851">
    <property type="entry name" value="PH2_ADAP"/>
</dbReference>
<dbReference type="Pfam" id="PF01412">
    <property type="entry name" value="ArfGap"/>
    <property type="match status" value="1"/>
</dbReference>
<dbReference type="PRINTS" id="PR00405">
    <property type="entry name" value="REVINTRACTNG"/>
</dbReference>
<reference evidence="12 13" key="1">
    <citation type="submission" date="2025-04" db="UniProtKB">
        <authorList>
            <consortium name="RefSeq"/>
        </authorList>
    </citation>
    <scope>IDENTIFICATION</scope>
    <source>
        <tissue evidence="12 13">Gonads</tissue>
    </source>
</reference>
<keyword evidence="5" id="KW-0677">Repeat</keyword>
<accession>A0A1S3HND0</accession>
<dbReference type="FunFam" id="1.10.220.150:FF:000011">
    <property type="entry name" value="Arf-GAP with dual PH domain-containing protein 1"/>
    <property type="match status" value="1"/>
</dbReference>
<sequence>MADRKAALAKLLKVPGNEVCADCGLENPEWASYNIGVFLCASCAGVHRSLGSHISKVRSLTLDNWDDEQIKKMEEVGNLRAKEKYEQMVPPSYRRPNTKDVQVLREQWIRGKYERMEFTNPEKQTYLSGYKEGYLWKQGKDDSKFMKRRFVLSENDNKLVYFNKENAKEPKASLRLDEINAIFVPDKIGNLNGLQVTYDKEGTTRSLFLYAEEGKDIVDWYNALRAAKLNRLRIAFPLSHIDELSQQLTRDFVKEGWLFKQGPNAKDAFRKRWFTLDKRRLMYSENPLDAFPKGEVFIGNKEQGFAVRDGVPPGRPDQTFGFTLKTPDRPFILNAESQQEKEEWMSVLKQVVETPLTPQDSSAAAAVVRKRANSALDAFSALKIR</sequence>
<dbReference type="SUPFAM" id="SSF50729">
    <property type="entry name" value="PH domain-like"/>
    <property type="match status" value="2"/>
</dbReference>
<dbReference type="SMART" id="SM00233">
    <property type="entry name" value="PH"/>
    <property type="match status" value="2"/>
</dbReference>
<dbReference type="SMART" id="SM00105">
    <property type="entry name" value="ArfGap"/>
    <property type="match status" value="1"/>
</dbReference>
<dbReference type="InterPro" id="IPR037849">
    <property type="entry name" value="PH1_ADAP"/>
</dbReference>
<evidence type="ECO:0000313" key="11">
    <source>
        <dbReference type="Proteomes" id="UP000085678"/>
    </source>
</evidence>
<evidence type="ECO:0000256" key="4">
    <source>
        <dbReference type="ARBA" id="ARBA00022723"/>
    </source>
</evidence>
<dbReference type="GO" id="GO:0008270">
    <property type="term" value="F:zinc ion binding"/>
    <property type="evidence" value="ECO:0007669"/>
    <property type="project" value="UniProtKB-KW"/>
</dbReference>
<dbReference type="OMA" id="YYNRNDA"/>
<dbReference type="FunFam" id="2.30.29.30:FF:000099">
    <property type="entry name" value="Arf-GAP with dual PH domain-containing protein 1"/>
    <property type="match status" value="1"/>
</dbReference>
<evidence type="ECO:0000259" key="10">
    <source>
        <dbReference type="PROSITE" id="PS50115"/>
    </source>
</evidence>
<proteinExistence type="predicted"/>
<keyword evidence="2" id="KW-0343">GTPase activation</keyword>
<gene>
    <name evidence="12" type="primary">LOC106156706</name>
    <name evidence="13" type="synonym">LOC106163483</name>
</gene>
<dbReference type="STRING" id="7574.A0A1S3HND0"/>
<dbReference type="InterPro" id="IPR001849">
    <property type="entry name" value="PH_domain"/>
</dbReference>
<dbReference type="GO" id="GO:0005737">
    <property type="term" value="C:cytoplasm"/>
    <property type="evidence" value="ECO:0007669"/>
    <property type="project" value="UniProtKB-SubCell"/>
</dbReference>
<evidence type="ECO:0000256" key="8">
    <source>
        <dbReference type="PROSITE-ProRule" id="PRU00288"/>
    </source>
</evidence>
<organism evidence="11 12">
    <name type="scientific">Lingula anatina</name>
    <name type="common">Brachiopod</name>
    <name type="synonym">Lingula unguis</name>
    <dbReference type="NCBI Taxonomy" id="7574"/>
    <lineage>
        <taxon>Eukaryota</taxon>
        <taxon>Metazoa</taxon>
        <taxon>Spiralia</taxon>
        <taxon>Lophotrochozoa</taxon>
        <taxon>Brachiopoda</taxon>
        <taxon>Linguliformea</taxon>
        <taxon>Lingulata</taxon>
        <taxon>Lingulida</taxon>
        <taxon>Linguloidea</taxon>
        <taxon>Lingulidae</taxon>
        <taxon>Lingula</taxon>
    </lineage>
</organism>
<dbReference type="RefSeq" id="XP_013387547.1">
    <property type="nucleotide sequence ID" value="XM_013532093.2"/>
</dbReference>
<dbReference type="RefSeq" id="XP_013396538.1">
    <property type="nucleotide sequence ID" value="XM_013541084.2"/>
</dbReference>
<dbReference type="PANTHER" id="PTHR46021">
    <property type="entry name" value="ARF-GAP WITH DUAL PH DOMAIN-CONTAINING PROTEIN 1-LIKE PROTEIN"/>
    <property type="match status" value="1"/>
</dbReference>
<dbReference type="KEGG" id="lak:106163483"/>
<dbReference type="InterPro" id="IPR052589">
    <property type="entry name" value="Arf-GAP_dual-PH_domain"/>
</dbReference>
<dbReference type="FunFam" id="2.30.29.30:FF:000080">
    <property type="entry name" value="Arf-GAP with dual PH domain-containing protein 1"/>
    <property type="match status" value="1"/>
</dbReference>
<dbReference type="GeneID" id="106156706"/>
<dbReference type="GO" id="GO:0005547">
    <property type="term" value="F:phosphatidylinositol-3,4,5-trisphosphate binding"/>
    <property type="evidence" value="ECO:0007669"/>
    <property type="project" value="TreeGrafter"/>
</dbReference>
<comment type="subcellular location">
    <subcellularLocation>
        <location evidence="1">Cytoplasm</location>
    </subcellularLocation>
</comment>
<dbReference type="OrthoDB" id="10266696at2759"/>
<keyword evidence="3" id="KW-0963">Cytoplasm</keyword>